<reference evidence="1" key="1">
    <citation type="submission" date="2020-08" db="EMBL/GenBank/DDBJ databases">
        <title>Genome sequencing and assembly of the red palm weevil Rhynchophorus ferrugineus.</title>
        <authorList>
            <person name="Dias G.B."/>
            <person name="Bergman C.M."/>
            <person name="Manee M."/>
        </authorList>
    </citation>
    <scope>NUCLEOTIDE SEQUENCE</scope>
    <source>
        <strain evidence="1">AA-2017</strain>
        <tissue evidence="1">Whole larva</tissue>
    </source>
</reference>
<keyword evidence="2" id="KW-1185">Reference proteome</keyword>
<dbReference type="EMBL" id="JAACXV010014267">
    <property type="protein sequence ID" value="KAF7269046.1"/>
    <property type="molecule type" value="Genomic_DNA"/>
</dbReference>
<dbReference type="AlphaFoldDB" id="A0A834HYV5"/>
<name>A0A834HYV5_RHYFE</name>
<evidence type="ECO:0000313" key="2">
    <source>
        <dbReference type="Proteomes" id="UP000625711"/>
    </source>
</evidence>
<gene>
    <name evidence="1" type="ORF">GWI33_017885</name>
</gene>
<evidence type="ECO:0000313" key="1">
    <source>
        <dbReference type="EMBL" id="KAF7269046.1"/>
    </source>
</evidence>
<protein>
    <submittedName>
        <fullName evidence="1">Uncharacterized protein</fullName>
    </submittedName>
</protein>
<comment type="caution">
    <text evidence="1">The sequence shown here is derived from an EMBL/GenBank/DDBJ whole genome shotgun (WGS) entry which is preliminary data.</text>
</comment>
<dbReference type="Proteomes" id="UP000625711">
    <property type="component" value="Unassembled WGS sequence"/>
</dbReference>
<proteinExistence type="predicted"/>
<sequence>MPAVRWTSVRLRSNFLDTRGPASLRTTLLITGACFASRTCPDIPNKSFSQLPGYYRNALPCPSFQLSADCWMSCQRNTATLIDKLCAVSLTGYL</sequence>
<organism evidence="1 2">
    <name type="scientific">Rhynchophorus ferrugineus</name>
    <name type="common">Red palm weevil</name>
    <name type="synonym">Curculio ferrugineus</name>
    <dbReference type="NCBI Taxonomy" id="354439"/>
    <lineage>
        <taxon>Eukaryota</taxon>
        <taxon>Metazoa</taxon>
        <taxon>Ecdysozoa</taxon>
        <taxon>Arthropoda</taxon>
        <taxon>Hexapoda</taxon>
        <taxon>Insecta</taxon>
        <taxon>Pterygota</taxon>
        <taxon>Neoptera</taxon>
        <taxon>Endopterygota</taxon>
        <taxon>Coleoptera</taxon>
        <taxon>Polyphaga</taxon>
        <taxon>Cucujiformia</taxon>
        <taxon>Curculionidae</taxon>
        <taxon>Dryophthorinae</taxon>
        <taxon>Rhynchophorus</taxon>
    </lineage>
</organism>
<accession>A0A834HYV5</accession>